<reference evidence="5 6" key="1">
    <citation type="submission" date="2020-08" db="EMBL/GenBank/DDBJ databases">
        <title>Genomic Encyclopedia of Type Strains, Phase IV (KMG-IV): sequencing the most valuable type-strain genomes for metagenomic binning, comparative biology and taxonomic classification.</title>
        <authorList>
            <person name="Goeker M."/>
        </authorList>
    </citation>
    <scope>NUCLEOTIDE SEQUENCE [LARGE SCALE GENOMIC DNA]</scope>
    <source>
        <strain evidence="5 6">DSM 25620</strain>
    </source>
</reference>
<dbReference type="InterPro" id="IPR023346">
    <property type="entry name" value="Lysozyme-like_dom_sf"/>
</dbReference>
<comment type="similarity">
    <text evidence="1">Belongs to the virb1 family.</text>
</comment>
<feature type="signal peptide" evidence="3">
    <location>
        <begin position="1"/>
        <end position="21"/>
    </location>
</feature>
<comment type="caution">
    <text evidence="5">The sequence shown here is derived from an EMBL/GenBank/DDBJ whole genome shotgun (WGS) entry which is preliminary data.</text>
</comment>
<keyword evidence="6" id="KW-1185">Reference proteome</keyword>
<evidence type="ECO:0000256" key="2">
    <source>
        <dbReference type="SAM" id="MobiDB-lite"/>
    </source>
</evidence>
<sequence>MRFSALALRSAVLLSGVVALSACTTTNNSKTAANSATTQAVDVAVADMATAVGAPAEAASIDANPDGSAKGATIAASAYAAEKGNAAQVAALAVTEAGDPVLPASVPTPAFRQTATEALIATATPSLATGAHNTPGEVKYTGVTKSGTANHLVEQRAEIAADSKPELHNLIGQYAAAYQVPERLVHRVVQRESRYNPVARNGPYFGLMQISHATARGMGYDGSPQGLLNANTNLRYAVKYLAGAYKVAGGNETQAVKFYARGYYYDAKRKGLLEETGLRKGPNSIRTAFIEPGKATEAAKAVTAAATGNVVDVAQTDPMVTQSVAKSAKASRVQPNRRDFSTR</sequence>
<dbReference type="Pfam" id="PF01464">
    <property type="entry name" value="SLT"/>
    <property type="match status" value="1"/>
</dbReference>
<evidence type="ECO:0000313" key="5">
    <source>
        <dbReference type="EMBL" id="MBB5090268.1"/>
    </source>
</evidence>
<proteinExistence type="inferred from homology"/>
<dbReference type="Gene3D" id="1.10.530.10">
    <property type="match status" value="1"/>
</dbReference>
<dbReference type="EMBL" id="JACHIL010000001">
    <property type="protein sequence ID" value="MBB5090268.1"/>
    <property type="molecule type" value="Genomic_DNA"/>
</dbReference>
<evidence type="ECO:0000259" key="4">
    <source>
        <dbReference type="Pfam" id="PF01464"/>
    </source>
</evidence>
<dbReference type="SUPFAM" id="SSF53955">
    <property type="entry name" value="Lysozyme-like"/>
    <property type="match status" value="1"/>
</dbReference>
<name>A0A7W8EP50_9HYPH</name>
<dbReference type="PROSITE" id="PS51257">
    <property type="entry name" value="PROKAR_LIPOPROTEIN"/>
    <property type="match status" value="1"/>
</dbReference>
<dbReference type="AlphaFoldDB" id="A0A7W8EP50"/>
<evidence type="ECO:0000313" key="6">
    <source>
        <dbReference type="Proteomes" id="UP000531231"/>
    </source>
</evidence>
<protein>
    <submittedName>
        <fullName evidence="5">Soluble lytic murein transglycosylase-like protein</fullName>
    </submittedName>
</protein>
<evidence type="ECO:0000256" key="3">
    <source>
        <dbReference type="SAM" id="SignalP"/>
    </source>
</evidence>
<feature type="chain" id="PRO_5030619053" evidence="3">
    <location>
        <begin position="22"/>
        <end position="343"/>
    </location>
</feature>
<keyword evidence="3" id="KW-0732">Signal</keyword>
<feature type="domain" description="Transglycosylase SLT" evidence="4">
    <location>
        <begin position="170"/>
        <end position="263"/>
    </location>
</feature>
<evidence type="ECO:0000256" key="1">
    <source>
        <dbReference type="ARBA" id="ARBA00009387"/>
    </source>
</evidence>
<dbReference type="InterPro" id="IPR008258">
    <property type="entry name" value="Transglycosylase_SLT_dom_1"/>
</dbReference>
<dbReference type="RefSeq" id="WP_210246202.1">
    <property type="nucleotide sequence ID" value="NZ_JACHIL010000001.1"/>
</dbReference>
<accession>A0A7W8EP50</accession>
<dbReference type="Proteomes" id="UP000531231">
    <property type="component" value="Unassembled WGS sequence"/>
</dbReference>
<gene>
    <name evidence="5" type="ORF">HNQ68_000780</name>
</gene>
<feature type="region of interest" description="Disordered" evidence="2">
    <location>
        <begin position="324"/>
        <end position="343"/>
    </location>
</feature>
<organism evidence="5 6">
    <name type="scientific">Pseudochrobactrum saccharolyticum</name>
    <dbReference type="NCBI Taxonomy" id="354352"/>
    <lineage>
        <taxon>Bacteria</taxon>
        <taxon>Pseudomonadati</taxon>
        <taxon>Pseudomonadota</taxon>
        <taxon>Alphaproteobacteria</taxon>
        <taxon>Hyphomicrobiales</taxon>
        <taxon>Brucellaceae</taxon>
        <taxon>Pseudochrobactrum</taxon>
    </lineage>
</organism>
<dbReference type="CDD" id="cd00254">
    <property type="entry name" value="LT-like"/>
    <property type="match status" value="1"/>
</dbReference>